<dbReference type="PANTHER" id="PTHR47784">
    <property type="entry name" value="STEROL UPTAKE CONTROL PROTEIN 2"/>
    <property type="match status" value="1"/>
</dbReference>
<keyword evidence="3" id="KW-1185">Reference proteome</keyword>
<protein>
    <submittedName>
        <fullName evidence="2">Uncharacterized protein</fullName>
    </submittedName>
</protein>
<sequence>MATSHPFLLDSILALTALHLASIEVDNRQTWIEAASRYQSQTCAEFGKVIAEITYDQYEPAFVASVFIMLYAQGFPVISRETHSDALSQVLEVRTLISGCAAIFTKLNDMGIEGELGGWLSNPDTEENLYSKSQNKGKIVQSLDELGSTIETNTSPNRTLFKATWQFLHQAIGPWPKIGAHGGVIAWPLFIAEEFISLVREGDWLARILFLHYASGMRLVCNRWYVQDWGRRLVHATVQPLEEIPPIWRDTISWMKEGIEQDQTILAYRSADGN</sequence>
<feature type="signal peptide" evidence="1">
    <location>
        <begin position="1"/>
        <end position="23"/>
    </location>
</feature>
<dbReference type="EMBL" id="JAPQKH010000005">
    <property type="protein sequence ID" value="KAJ5096991.1"/>
    <property type="molecule type" value="Genomic_DNA"/>
</dbReference>
<dbReference type="AlphaFoldDB" id="A0A9W9K904"/>
<dbReference type="OrthoDB" id="4937900at2759"/>
<evidence type="ECO:0000256" key="1">
    <source>
        <dbReference type="SAM" id="SignalP"/>
    </source>
</evidence>
<dbReference type="Pfam" id="PF11951">
    <property type="entry name" value="Fungal_trans_2"/>
    <property type="match status" value="1"/>
</dbReference>
<organism evidence="2 3">
    <name type="scientific">Penicillium angulare</name>
    <dbReference type="NCBI Taxonomy" id="116970"/>
    <lineage>
        <taxon>Eukaryota</taxon>
        <taxon>Fungi</taxon>
        <taxon>Dikarya</taxon>
        <taxon>Ascomycota</taxon>
        <taxon>Pezizomycotina</taxon>
        <taxon>Eurotiomycetes</taxon>
        <taxon>Eurotiomycetidae</taxon>
        <taxon>Eurotiales</taxon>
        <taxon>Aspergillaceae</taxon>
        <taxon>Penicillium</taxon>
    </lineage>
</organism>
<evidence type="ECO:0000313" key="3">
    <source>
        <dbReference type="Proteomes" id="UP001149165"/>
    </source>
</evidence>
<comment type="caution">
    <text evidence="2">The sequence shown here is derived from an EMBL/GenBank/DDBJ whole genome shotgun (WGS) entry which is preliminary data.</text>
</comment>
<dbReference type="InterPro" id="IPR053157">
    <property type="entry name" value="Sterol_Uptake_Regulator"/>
</dbReference>
<feature type="chain" id="PRO_5040983509" evidence="1">
    <location>
        <begin position="24"/>
        <end position="274"/>
    </location>
</feature>
<dbReference type="Proteomes" id="UP001149165">
    <property type="component" value="Unassembled WGS sequence"/>
</dbReference>
<dbReference type="InterPro" id="IPR021858">
    <property type="entry name" value="Fun_TF"/>
</dbReference>
<reference evidence="2" key="1">
    <citation type="submission" date="2022-11" db="EMBL/GenBank/DDBJ databases">
        <authorList>
            <person name="Petersen C."/>
        </authorList>
    </citation>
    <scope>NUCLEOTIDE SEQUENCE</scope>
    <source>
        <strain evidence="2">IBT 30069</strain>
    </source>
</reference>
<reference evidence="2" key="2">
    <citation type="journal article" date="2023" name="IMA Fungus">
        <title>Comparative genomic study of the Penicillium genus elucidates a diverse pangenome and 15 lateral gene transfer events.</title>
        <authorList>
            <person name="Petersen C."/>
            <person name="Sorensen T."/>
            <person name="Nielsen M.R."/>
            <person name="Sondergaard T.E."/>
            <person name="Sorensen J.L."/>
            <person name="Fitzpatrick D.A."/>
            <person name="Frisvad J.C."/>
            <person name="Nielsen K.L."/>
        </authorList>
    </citation>
    <scope>NUCLEOTIDE SEQUENCE</scope>
    <source>
        <strain evidence="2">IBT 30069</strain>
    </source>
</reference>
<dbReference type="GO" id="GO:0001228">
    <property type="term" value="F:DNA-binding transcription activator activity, RNA polymerase II-specific"/>
    <property type="evidence" value="ECO:0007669"/>
    <property type="project" value="TreeGrafter"/>
</dbReference>
<keyword evidence="1" id="KW-0732">Signal</keyword>
<accession>A0A9W9K904</accession>
<name>A0A9W9K904_9EURO</name>
<proteinExistence type="predicted"/>
<gene>
    <name evidence="2" type="ORF">N7456_007712</name>
</gene>
<evidence type="ECO:0000313" key="2">
    <source>
        <dbReference type="EMBL" id="KAJ5096991.1"/>
    </source>
</evidence>
<dbReference type="PANTHER" id="PTHR47784:SF14">
    <property type="entry name" value="ZN(II)2CYS6 TRANSCRIPTION FACTOR (EUROFUNG)"/>
    <property type="match status" value="1"/>
</dbReference>